<dbReference type="InterPro" id="IPR002893">
    <property type="entry name" value="Znf_MYND"/>
</dbReference>
<evidence type="ECO:0000256" key="2">
    <source>
        <dbReference type="ARBA" id="ARBA00022771"/>
    </source>
</evidence>
<evidence type="ECO:0000313" key="7">
    <source>
        <dbReference type="Proteomes" id="UP001362999"/>
    </source>
</evidence>
<dbReference type="Pfam" id="PF01753">
    <property type="entry name" value="zf-MYND"/>
    <property type="match status" value="1"/>
</dbReference>
<sequence>MSQPADFFASFLRDFLPSAPAPYVCLGCMRTELEPGVKLRQCAKCGRPRYCSKECQTKDWPEHKLDCSRADSGPKISQRLIQNLTSSPLFKIIIQACLTLEFNLLNDENTIGVDTPISAIVDLAVEPAEIGDLERIWHNHNVGRMRKIHGMLQITRFAPAQGMTAPALALWKKERLRADLTGYDGDPLVVLHVIYTASNQMATTTMVVPQPTREMVKSCIDSGNISIVPEVVFSTLKPTIDGFIECMNLDIRDDTENKLRLRTRVRSQDIQVISDTASRVETNAAVAFSCKLAREAIYQRPS</sequence>
<gene>
    <name evidence="6" type="ORF">R3P38DRAFT_2614536</name>
</gene>
<feature type="domain" description="MYND-type" evidence="5">
    <location>
        <begin position="25"/>
        <end position="67"/>
    </location>
</feature>
<dbReference type="PROSITE" id="PS50865">
    <property type="entry name" value="ZF_MYND_2"/>
    <property type="match status" value="1"/>
</dbReference>
<dbReference type="Gene3D" id="6.10.140.2220">
    <property type="match status" value="1"/>
</dbReference>
<dbReference type="EMBL" id="JAWWNJ010000016">
    <property type="protein sequence ID" value="KAK7039904.1"/>
    <property type="molecule type" value="Genomic_DNA"/>
</dbReference>
<dbReference type="GO" id="GO:0008270">
    <property type="term" value="F:zinc ion binding"/>
    <property type="evidence" value="ECO:0007669"/>
    <property type="project" value="UniProtKB-KW"/>
</dbReference>
<keyword evidence="7" id="KW-1185">Reference proteome</keyword>
<keyword evidence="3" id="KW-0862">Zinc</keyword>
<dbReference type="PROSITE" id="PS01360">
    <property type="entry name" value="ZF_MYND_1"/>
    <property type="match status" value="1"/>
</dbReference>
<comment type="caution">
    <text evidence="6">The sequence shown here is derived from an EMBL/GenBank/DDBJ whole genome shotgun (WGS) entry which is preliminary data.</text>
</comment>
<evidence type="ECO:0000256" key="3">
    <source>
        <dbReference type="ARBA" id="ARBA00022833"/>
    </source>
</evidence>
<keyword evidence="2 4" id="KW-0863">Zinc-finger</keyword>
<evidence type="ECO:0000256" key="4">
    <source>
        <dbReference type="PROSITE-ProRule" id="PRU00134"/>
    </source>
</evidence>
<proteinExistence type="predicted"/>
<name>A0AAW0CN67_9AGAR</name>
<reference evidence="6 7" key="1">
    <citation type="journal article" date="2024" name="J Genomics">
        <title>Draft genome sequencing and assembly of Favolaschia claudopus CIRM-BRFM 2984 isolated from oak limbs.</title>
        <authorList>
            <person name="Navarro D."/>
            <person name="Drula E."/>
            <person name="Chaduli D."/>
            <person name="Cazenave R."/>
            <person name="Ahrendt S."/>
            <person name="Wang J."/>
            <person name="Lipzen A."/>
            <person name="Daum C."/>
            <person name="Barry K."/>
            <person name="Grigoriev I.V."/>
            <person name="Favel A."/>
            <person name="Rosso M.N."/>
            <person name="Martin F."/>
        </authorList>
    </citation>
    <scope>NUCLEOTIDE SEQUENCE [LARGE SCALE GENOMIC DNA]</scope>
    <source>
        <strain evidence="6 7">CIRM-BRFM 2984</strain>
    </source>
</reference>
<evidence type="ECO:0000256" key="1">
    <source>
        <dbReference type="ARBA" id="ARBA00022723"/>
    </source>
</evidence>
<dbReference type="Proteomes" id="UP001362999">
    <property type="component" value="Unassembled WGS sequence"/>
</dbReference>
<evidence type="ECO:0000313" key="6">
    <source>
        <dbReference type="EMBL" id="KAK7039904.1"/>
    </source>
</evidence>
<dbReference type="InterPro" id="IPR058518">
    <property type="entry name" value="DUF8205"/>
</dbReference>
<organism evidence="6 7">
    <name type="scientific">Favolaschia claudopus</name>
    <dbReference type="NCBI Taxonomy" id="2862362"/>
    <lineage>
        <taxon>Eukaryota</taxon>
        <taxon>Fungi</taxon>
        <taxon>Dikarya</taxon>
        <taxon>Basidiomycota</taxon>
        <taxon>Agaricomycotina</taxon>
        <taxon>Agaricomycetes</taxon>
        <taxon>Agaricomycetidae</taxon>
        <taxon>Agaricales</taxon>
        <taxon>Marasmiineae</taxon>
        <taxon>Mycenaceae</taxon>
        <taxon>Favolaschia</taxon>
    </lineage>
</organism>
<dbReference type="AlphaFoldDB" id="A0AAW0CN67"/>
<keyword evidence="1" id="KW-0479">Metal-binding</keyword>
<evidence type="ECO:0000259" key="5">
    <source>
        <dbReference type="PROSITE" id="PS50865"/>
    </source>
</evidence>
<accession>A0AAW0CN67</accession>
<dbReference type="SUPFAM" id="SSF144232">
    <property type="entry name" value="HIT/MYND zinc finger-like"/>
    <property type="match status" value="1"/>
</dbReference>
<protein>
    <recommendedName>
        <fullName evidence="5">MYND-type domain-containing protein</fullName>
    </recommendedName>
</protein>
<dbReference type="Pfam" id="PF26632">
    <property type="entry name" value="DUF8205"/>
    <property type="match status" value="1"/>
</dbReference>